<organism evidence="3">
    <name type="scientific">Rhizophora mucronata</name>
    <name type="common">Asiatic mangrove</name>
    <dbReference type="NCBI Taxonomy" id="61149"/>
    <lineage>
        <taxon>Eukaryota</taxon>
        <taxon>Viridiplantae</taxon>
        <taxon>Streptophyta</taxon>
        <taxon>Embryophyta</taxon>
        <taxon>Tracheophyta</taxon>
        <taxon>Spermatophyta</taxon>
        <taxon>Magnoliopsida</taxon>
        <taxon>eudicotyledons</taxon>
        <taxon>Gunneridae</taxon>
        <taxon>Pentapetalae</taxon>
        <taxon>rosids</taxon>
        <taxon>fabids</taxon>
        <taxon>Malpighiales</taxon>
        <taxon>Rhizophoraceae</taxon>
        <taxon>Rhizophora</taxon>
    </lineage>
</organism>
<dbReference type="InterPro" id="IPR015655">
    <property type="entry name" value="PP2C"/>
</dbReference>
<name>A0A2P2IK63_RHIMU</name>
<protein>
    <recommendedName>
        <fullName evidence="2">PPM-type phosphatase domain-containing protein</fullName>
    </recommendedName>
</protein>
<feature type="compositionally biased region" description="Acidic residues" evidence="1">
    <location>
        <begin position="92"/>
        <end position="108"/>
    </location>
</feature>
<dbReference type="EMBL" id="GGEC01001088">
    <property type="protein sequence ID" value="MBW81571.1"/>
    <property type="molecule type" value="Transcribed_RNA"/>
</dbReference>
<dbReference type="InterPro" id="IPR036457">
    <property type="entry name" value="PPM-type-like_dom_sf"/>
</dbReference>
<feature type="domain" description="PPM-type phosphatase" evidence="2">
    <location>
        <begin position="9"/>
        <end position="172"/>
    </location>
</feature>
<dbReference type="Gene3D" id="3.60.40.10">
    <property type="entry name" value="PPM-type phosphatase domain"/>
    <property type="match status" value="1"/>
</dbReference>
<proteinExistence type="predicted"/>
<evidence type="ECO:0000256" key="1">
    <source>
        <dbReference type="SAM" id="MobiDB-lite"/>
    </source>
</evidence>
<dbReference type="SUPFAM" id="SSF81606">
    <property type="entry name" value="PP2C-like"/>
    <property type="match status" value="1"/>
</dbReference>
<evidence type="ECO:0000259" key="2">
    <source>
        <dbReference type="PROSITE" id="PS51746"/>
    </source>
</evidence>
<dbReference type="GO" id="GO:0004722">
    <property type="term" value="F:protein serine/threonine phosphatase activity"/>
    <property type="evidence" value="ECO:0007669"/>
    <property type="project" value="InterPro"/>
</dbReference>
<dbReference type="PANTHER" id="PTHR47992">
    <property type="entry name" value="PROTEIN PHOSPHATASE"/>
    <property type="match status" value="1"/>
</dbReference>
<sequence>MSTNGATKTASLYTQQGKKGTNQDAMLVWENFNSRSDTVFCGVFDGHGPVGHTVAKKVRDTLPFIVCSQWNDEQSGKPPHATEKSPPGTPSSDDDGDDEAYQSLDAEEGNEKLPEMCMPLKKSILKAFNLMDKELKLHPTIDCFCSGTTAVTLIKQACTLFLQYPIVFIVSV</sequence>
<dbReference type="InterPro" id="IPR001932">
    <property type="entry name" value="PPM-type_phosphatase-like_dom"/>
</dbReference>
<dbReference type="AlphaFoldDB" id="A0A2P2IK63"/>
<dbReference type="PROSITE" id="PS51746">
    <property type="entry name" value="PPM_2"/>
    <property type="match status" value="1"/>
</dbReference>
<reference evidence="3" key="1">
    <citation type="submission" date="2018-02" db="EMBL/GenBank/DDBJ databases">
        <title>Rhizophora mucronata_Transcriptome.</title>
        <authorList>
            <person name="Meera S.P."/>
            <person name="Sreeshan A."/>
            <person name="Augustine A."/>
        </authorList>
    </citation>
    <scope>NUCLEOTIDE SEQUENCE</scope>
    <source>
        <tissue evidence="3">Leaf</tissue>
    </source>
</reference>
<accession>A0A2P2IK63</accession>
<evidence type="ECO:0000313" key="3">
    <source>
        <dbReference type="EMBL" id="MBW81571.1"/>
    </source>
</evidence>
<feature type="region of interest" description="Disordered" evidence="1">
    <location>
        <begin position="71"/>
        <end position="108"/>
    </location>
</feature>